<feature type="chain" id="PRO_5030047513" description="CAP-associated domain-containing protein" evidence="1">
    <location>
        <begin position="23"/>
        <end position="348"/>
    </location>
</feature>
<name>A0A2G5NUS2_9STAP</name>
<reference evidence="2 3" key="1">
    <citation type="journal article" date="2018" name="Front. Microbiol.">
        <title>Description and Comparative Genomics of Macrococcus caseolyticus subsp. hominis subsp. nov., Macrococcus goetzii sp. nov., Macrococcus epidermidis sp. nov., and Macrococcus bohemicus sp. nov., Novel Macrococci From Human Clinical Material With Virulence Potential and Suspected Uptake of Foreign DNA by Natural Transformation.</title>
        <authorList>
            <person name="Maslanova I."/>
            <person name="Wertheimer Z."/>
            <person name="Sedlacek I."/>
            <person name="Svec P."/>
            <person name="Indrakova A."/>
            <person name="Kovarovic V."/>
            <person name="Schumann P."/>
            <person name="Sproer C."/>
            <person name="Kralova S."/>
            <person name="Sedo O."/>
            <person name="Kristofova L."/>
            <person name="Vrbovska V."/>
            <person name="Fuzik T."/>
            <person name="Petras P."/>
            <person name="Zdrahal Z."/>
            <person name="Ruzickova V."/>
            <person name="Doskar J."/>
            <person name="Pantucek R."/>
        </authorList>
    </citation>
    <scope>NUCLEOTIDE SEQUENCE [LARGE SCALE GENOMIC DNA]</scope>
    <source>
        <strain evidence="2 3">CCM 4927</strain>
    </source>
</reference>
<protein>
    <recommendedName>
        <fullName evidence="4">CAP-associated domain-containing protein</fullName>
    </recommendedName>
</protein>
<dbReference type="AlphaFoldDB" id="A0A2G5NUS2"/>
<evidence type="ECO:0008006" key="4">
    <source>
        <dbReference type="Google" id="ProtNLM"/>
    </source>
</evidence>
<feature type="signal peptide" evidence="1">
    <location>
        <begin position="1"/>
        <end position="22"/>
    </location>
</feature>
<organism evidence="2 3">
    <name type="scientific">Macrococcoides goetzii</name>
    <dbReference type="NCBI Taxonomy" id="1891097"/>
    <lineage>
        <taxon>Bacteria</taxon>
        <taxon>Bacillati</taxon>
        <taxon>Bacillota</taxon>
        <taxon>Bacilli</taxon>
        <taxon>Bacillales</taxon>
        <taxon>Staphylococcaceae</taxon>
        <taxon>Macrococcoides</taxon>
    </lineage>
</organism>
<dbReference type="EMBL" id="MJBI02000011">
    <property type="protein sequence ID" value="RAI79083.1"/>
    <property type="molecule type" value="Genomic_DNA"/>
</dbReference>
<evidence type="ECO:0000313" key="2">
    <source>
        <dbReference type="EMBL" id="RAI79083.1"/>
    </source>
</evidence>
<sequence>MKKLLAATLIISALLPTTGAKAAVNQCEIPGKYYDSKPVDSVQDLKALQNGTYQARGVKLNQSYKYVKSKLGQPETLEIEKDKEGTMMYAGYGDYEFGFYSPKRYITRDSLKLISIEMYLNDKARMLRRDIIATLGEPTGKFHDEDYALEESFNYLHAKYTEISKGYLAESVAMYHPKYDNHSRVFYKGNFRKNQLKNVAEKLPTITELKAMKNGKYSYKGIKPGMLSTDVYKKVGASNTESFFIDEEGMTLDQTYGVNDWMMLSYDSEKCDGKYKLYNISFAYEQKKLSEKRIKALFGKPDDTYGVDTYENEQGKLVKEKTVDYDNLSLTYEKVGKDYYVAVVSYTK</sequence>
<dbReference type="RefSeq" id="WP_099577209.1">
    <property type="nucleotide sequence ID" value="NZ_MJBI02000011.1"/>
</dbReference>
<keyword evidence="1" id="KW-0732">Signal</keyword>
<comment type="caution">
    <text evidence="2">The sequence shown here is derived from an EMBL/GenBank/DDBJ whole genome shotgun (WGS) entry which is preliminary data.</text>
</comment>
<keyword evidence="3" id="KW-1185">Reference proteome</keyword>
<evidence type="ECO:0000256" key="1">
    <source>
        <dbReference type="SAM" id="SignalP"/>
    </source>
</evidence>
<proteinExistence type="predicted"/>
<gene>
    <name evidence="2" type="ORF">BFS35_012765</name>
</gene>
<evidence type="ECO:0000313" key="3">
    <source>
        <dbReference type="Proteomes" id="UP000229523"/>
    </source>
</evidence>
<accession>A0A2G5NUS2</accession>
<dbReference type="Proteomes" id="UP000229523">
    <property type="component" value="Unassembled WGS sequence"/>
</dbReference>